<feature type="compositionally biased region" description="Low complexity" evidence="1">
    <location>
        <begin position="398"/>
        <end position="444"/>
    </location>
</feature>
<evidence type="ECO:0000313" key="2">
    <source>
        <dbReference type="EMBL" id="GHE23467.1"/>
    </source>
</evidence>
<reference evidence="3" key="1">
    <citation type="journal article" date="2019" name="Int. J. Syst. Evol. Microbiol.">
        <title>The Global Catalogue of Microorganisms (GCM) 10K type strain sequencing project: providing services to taxonomists for standard genome sequencing and annotation.</title>
        <authorList>
            <consortium name="The Broad Institute Genomics Platform"/>
            <consortium name="The Broad Institute Genome Sequencing Center for Infectious Disease"/>
            <person name="Wu L."/>
            <person name="Ma J."/>
        </authorList>
    </citation>
    <scope>NUCLEOTIDE SEQUENCE [LARGE SCALE GENOMIC DNA]</scope>
    <source>
        <strain evidence="3">CGMCC 1.12966</strain>
    </source>
</reference>
<dbReference type="InterPro" id="IPR046535">
    <property type="entry name" value="DUF6600"/>
</dbReference>
<organism evidence="2 3">
    <name type="scientific">Sphingobacterium griseoflavum</name>
    <dbReference type="NCBI Taxonomy" id="1474952"/>
    <lineage>
        <taxon>Bacteria</taxon>
        <taxon>Pseudomonadati</taxon>
        <taxon>Bacteroidota</taxon>
        <taxon>Sphingobacteriia</taxon>
        <taxon>Sphingobacteriales</taxon>
        <taxon>Sphingobacteriaceae</taxon>
        <taxon>Sphingobacterium</taxon>
    </lineage>
</organism>
<dbReference type="EMBL" id="BNAF01000002">
    <property type="protein sequence ID" value="GHE23467.1"/>
    <property type="molecule type" value="Genomic_DNA"/>
</dbReference>
<evidence type="ECO:0008006" key="4">
    <source>
        <dbReference type="Google" id="ProtNLM"/>
    </source>
</evidence>
<protein>
    <recommendedName>
        <fullName evidence="4">Prolin-rich transmembrane protein</fullName>
    </recommendedName>
</protein>
<dbReference type="Proteomes" id="UP000620550">
    <property type="component" value="Unassembled WGS sequence"/>
</dbReference>
<feature type="compositionally biased region" description="Low complexity" evidence="1">
    <location>
        <begin position="243"/>
        <end position="255"/>
    </location>
</feature>
<accession>A0ABQ3HTF6</accession>
<feature type="compositionally biased region" description="Polar residues" evidence="1">
    <location>
        <begin position="331"/>
        <end position="345"/>
    </location>
</feature>
<gene>
    <name evidence="2" type="ORF">GCM10017764_04350</name>
</gene>
<sequence>MKRMNTLPTYLAIVAIFFSVFLTKAVYAQPYGEVSFDLFYDELSPYGDWDRDANYGDIWFPHVDRNFRPYGTNGYWTMTEYGNTWVSNYDWGWAPFHYGRWVYTNYNGWGWIPDYEWGPAWVDWRTGGGYYGWAPMAPRSRVQVAVAMPLNLWVFLPVRRIYDPYISRHWSYGQRSIYNRTTIINNTYVVNNHHYYGGPGRRDIERNIGRRVNVREIRTIDRPGRSRVDSRSVSLYRPDRNTVRSSSNNTSRANTGMANRSTVNSSRNERSAGNSRNTSRSAATTNESRTSRGNVGTAPTTPRSNTRTTTAGRATQTESRASRDAGRSAANNTGLQNGGRSSSATVRGGRAENSSRTPAQGPSRSSATERPQAAPQQRSAPNRSESRAPQRQSAPVQQASQRSSTSNAQASRSASSRTERSSAGGSSRASKSSNSERSSGRSTR</sequence>
<feature type="region of interest" description="Disordered" evidence="1">
    <location>
        <begin position="223"/>
        <end position="444"/>
    </location>
</feature>
<comment type="caution">
    <text evidence="2">The sequence shown here is derived from an EMBL/GenBank/DDBJ whole genome shotgun (WGS) entry which is preliminary data.</text>
</comment>
<feature type="compositionally biased region" description="Low complexity" evidence="1">
    <location>
        <begin position="297"/>
        <end position="319"/>
    </location>
</feature>
<evidence type="ECO:0000313" key="3">
    <source>
        <dbReference type="Proteomes" id="UP000620550"/>
    </source>
</evidence>
<feature type="compositionally biased region" description="Polar residues" evidence="1">
    <location>
        <begin position="256"/>
        <end position="294"/>
    </location>
</feature>
<keyword evidence="3" id="KW-1185">Reference proteome</keyword>
<feature type="compositionally biased region" description="Polar residues" evidence="1">
    <location>
        <begin position="352"/>
        <end position="397"/>
    </location>
</feature>
<dbReference type="Pfam" id="PF20245">
    <property type="entry name" value="DUF6600"/>
    <property type="match status" value="1"/>
</dbReference>
<proteinExistence type="predicted"/>
<evidence type="ECO:0000256" key="1">
    <source>
        <dbReference type="SAM" id="MobiDB-lite"/>
    </source>
</evidence>
<name>A0ABQ3HTF6_9SPHI</name>
<dbReference type="RefSeq" id="WP_229826295.1">
    <property type="nucleotide sequence ID" value="NZ_BNAF01000002.1"/>
</dbReference>